<evidence type="ECO:0000256" key="7">
    <source>
        <dbReference type="ARBA" id="ARBA00022679"/>
    </source>
</evidence>
<dbReference type="GO" id="GO:0005524">
    <property type="term" value="F:ATP binding"/>
    <property type="evidence" value="ECO:0007669"/>
    <property type="project" value="UniProtKB-KW"/>
</dbReference>
<evidence type="ECO:0000256" key="5">
    <source>
        <dbReference type="ARBA" id="ARBA00022475"/>
    </source>
</evidence>
<evidence type="ECO:0000256" key="3">
    <source>
        <dbReference type="ARBA" id="ARBA00008883"/>
    </source>
</evidence>
<dbReference type="PANTHER" id="PTHR32309">
    <property type="entry name" value="TYROSINE-PROTEIN KINASE"/>
    <property type="match status" value="1"/>
</dbReference>
<feature type="transmembrane region" description="Helical" evidence="16">
    <location>
        <begin position="28"/>
        <end position="49"/>
    </location>
</feature>
<evidence type="ECO:0000259" key="17">
    <source>
        <dbReference type="Pfam" id="PF02706"/>
    </source>
</evidence>
<comment type="caution">
    <text evidence="20">The sequence shown here is derived from an EMBL/GenBank/DDBJ whole genome shotgun (WGS) entry which is preliminary data.</text>
</comment>
<comment type="similarity">
    <text evidence="3">Belongs to the etk/wzc family.</text>
</comment>
<keyword evidence="5" id="KW-1003">Cell membrane</keyword>
<dbReference type="CDD" id="cd05387">
    <property type="entry name" value="BY-kinase"/>
    <property type="match status" value="1"/>
</dbReference>
<comment type="subcellular location">
    <subcellularLocation>
        <location evidence="1">Cell inner membrane</location>
        <topology evidence="1">Multi-pass membrane protein</topology>
    </subcellularLocation>
</comment>
<dbReference type="NCBIfam" id="TIGR01007">
    <property type="entry name" value="eps_fam"/>
    <property type="match status" value="1"/>
</dbReference>
<keyword evidence="7" id="KW-0808">Transferase</keyword>
<organism evidence="20 21">
    <name type="scientific">Sphingomonas faeni</name>
    <dbReference type="NCBI Taxonomy" id="185950"/>
    <lineage>
        <taxon>Bacteria</taxon>
        <taxon>Pseudomonadati</taxon>
        <taxon>Pseudomonadota</taxon>
        <taxon>Alphaproteobacteria</taxon>
        <taxon>Sphingomonadales</taxon>
        <taxon>Sphingomonadaceae</taxon>
        <taxon>Sphingomonas</taxon>
    </lineage>
</organism>
<evidence type="ECO:0000256" key="4">
    <source>
        <dbReference type="ARBA" id="ARBA00011903"/>
    </source>
</evidence>
<dbReference type="GO" id="GO:0004715">
    <property type="term" value="F:non-membrane spanning protein tyrosine kinase activity"/>
    <property type="evidence" value="ECO:0007669"/>
    <property type="project" value="UniProtKB-EC"/>
</dbReference>
<reference evidence="20 21" key="1">
    <citation type="submission" date="2018-04" db="EMBL/GenBank/DDBJ databases">
        <title>Genomic Encyclopedia of Type Strains, Phase III (KMG-III): the genomes of soil and plant-associated and newly described type strains.</title>
        <authorList>
            <person name="Whitman W."/>
        </authorList>
    </citation>
    <scope>NUCLEOTIDE SEQUENCE [LARGE SCALE GENOMIC DNA]</scope>
    <source>
        <strain evidence="20 21">MA-olki</strain>
    </source>
</reference>
<keyword evidence="6" id="KW-0997">Cell inner membrane</keyword>
<dbReference type="Pfam" id="PF13807">
    <property type="entry name" value="GNVR"/>
    <property type="match status" value="1"/>
</dbReference>
<keyword evidence="9" id="KW-0547">Nucleotide-binding</keyword>
<evidence type="ECO:0000256" key="6">
    <source>
        <dbReference type="ARBA" id="ARBA00022519"/>
    </source>
</evidence>
<dbReference type="AlphaFoldDB" id="A0A2T5UAQ1"/>
<dbReference type="GeneID" id="91004182"/>
<evidence type="ECO:0000313" key="21">
    <source>
        <dbReference type="Proteomes" id="UP000244013"/>
    </source>
</evidence>
<dbReference type="InterPro" id="IPR032807">
    <property type="entry name" value="GNVR"/>
</dbReference>
<dbReference type="Pfam" id="PF13614">
    <property type="entry name" value="AAA_31"/>
    <property type="match status" value="1"/>
</dbReference>
<comment type="similarity">
    <text evidence="2">Belongs to the CpsD/CapB family.</text>
</comment>
<dbReference type="InterPro" id="IPR025669">
    <property type="entry name" value="AAA_dom"/>
</dbReference>
<proteinExistence type="inferred from homology"/>
<dbReference type="PANTHER" id="PTHR32309:SF13">
    <property type="entry name" value="FERRIC ENTEROBACTIN TRANSPORT PROTEIN FEPE"/>
    <property type="match status" value="1"/>
</dbReference>
<evidence type="ECO:0000256" key="9">
    <source>
        <dbReference type="ARBA" id="ARBA00022741"/>
    </source>
</evidence>
<sequence length="706" mass="76587">MKVVNAAEPETRLSDVIRTVRDVIRRRILILLGITAVVAAIGIILTLRITPVYQGVTRIQIDPSRNPLARTANDAQAQLASEAIETEVSVIRSLDLARVVVKRLNLLNDPEFSGGPPPEGKPALSPAAKLDVVARSVNSHLDVARDRLTYIMAIRFNSESADKAARIANAFATGYLDTKVGNKIGTAERQTAWYQKRMDELAADIRVADERVAQYQAQAGIVRGASNQTGTIVDQQVAPLSLQLASAESFAAEARSKEQSAKQQVRRGALDSISDVRQSATIQDLRSKRASLSQTLEDVRGRYGERHPDFIKVRDQVAGIDAELSKEMGRVVRSLDADAGAADARAASLRQSMTQLEQKQAGNARASVIAASLQRDADGKHDAYEKISQMALESRQAAQNSIAQAQIIDNAEPPQSPSWPNRPLLFLLSLIAGFGVGIAVIVTQEMLVTGMRSIDEVESELGVPLIAAIPNIRQDHPADIVVDKPTSQYSEALRNARASLLGVRGQPRPKIIALTSALPGEGKTTTALALARVMAMNGDRTIIVDADVRRAQLRMITQTKADGVGLVELLHGDVTLDEAIEPSGLQNLDQIIIHKPFFSSENLFGNDLMPKILEQLSERYDTIILDLPPLVGLADGRFLAALADAVALVIRWNNTPKHAVTSAAAWLKSDGANLVGSMFTMVDTSSQAVGSYYYYSKQYSEYYQEA</sequence>
<dbReference type="RefSeq" id="WP_107951807.1">
    <property type="nucleotide sequence ID" value="NZ_QAYE01000001.1"/>
</dbReference>
<feature type="domain" description="Tyrosine-protein kinase G-rich" evidence="19">
    <location>
        <begin position="372"/>
        <end position="445"/>
    </location>
</feature>
<evidence type="ECO:0000256" key="10">
    <source>
        <dbReference type="ARBA" id="ARBA00022777"/>
    </source>
</evidence>
<name>A0A2T5UAQ1_9SPHN</name>
<keyword evidence="11" id="KW-0067">ATP-binding</keyword>
<evidence type="ECO:0000256" key="15">
    <source>
        <dbReference type="ARBA" id="ARBA00051245"/>
    </source>
</evidence>
<keyword evidence="14" id="KW-0829">Tyrosine-protein kinase</keyword>
<dbReference type="InterPro" id="IPR050445">
    <property type="entry name" value="Bact_polysacc_biosynth/exp"/>
</dbReference>
<dbReference type="InterPro" id="IPR003856">
    <property type="entry name" value="LPS_length_determ_N"/>
</dbReference>
<evidence type="ECO:0000256" key="2">
    <source>
        <dbReference type="ARBA" id="ARBA00007316"/>
    </source>
</evidence>
<dbReference type="Proteomes" id="UP000244013">
    <property type="component" value="Unassembled WGS sequence"/>
</dbReference>
<keyword evidence="10" id="KW-0418">Kinase</keyword>
<evidence type="ECO:0000259" key="19">
    <source>
        <dbReference type="Pfam" id="PF13807"/>
    </source>
</evidence>
<evidence type="ECO:0000259" key="18">
    <source>
        <dbReference type="Pfam" id="PF13614"/>
    </source>
</evidence>
<evidence type="ECO:0000256" key="16">
    <source>
        <dbReference type="SAM" id="Phobius"/>
    </source>
</evidence>
<dbReference type="EC" id="2.7.10.2" evidence="4"/>
<evidence type="ECO:0000313" key="20">
    <source>
        <dbReference type="EMBL" id="PTW48579.1"/>
    </source>
</evidence>
<comment type="catalytic activity">
    <reaction evidence="15">
        <text>L-tyrosyl-[protein] + ATP = O-phospho-L-tyrosyl-[protein] + ADP + H(+)</text>
        <dbReference type="Rhea" id="RHEA:10596"/>
        <dbReference type="Rhea" id="RHEA-COMP:10136"/>
        <dbReference type="Rhea" id="RHEA-COMP:20101"/>
        <dbReference type="ChEBI" id="CHEBI:15378"/>
        <dbReference type="ChEBI" id="CHEBI:30616"/>
        <dbReference type="ChEBI" id="CHEBI:46858"/>
        <dbReference type="ChEBI" id="CHEBI:61978"/>
        <dbReference type="ChEBI" id="CHEBI:456216"/>
        <dbReference type="EC" id="2.7.10.2"/>
    </reaction>
</comment>
<evidence type="ECO:0000256" key="14">
    <source>
        <dbReference type="ARBA" id="ARBA00023137"/>
    </source>
</evidence>
<evidence type="ECO:0000256" key="12">
    <source>
        <dbReference type="ARBA" id="ARBA00022989"/>
    </source>
</evidence>
<dbReference type="InterPro" id="IPR027417">
    <property type="entry name" value="P-loop_NTPase"/>
</dbReference>
<protein>
    <recommendedName>
        <fullName evidence="4">non-specific protein-tyrosine kinase</fullName>
        <ecNumber evidence="4">2.7.10.2</ecNumber>
    </recommendedName>
</protein>
<dbReference type="Pfam" id="PF02706">
    <property type="entry name" value="Wzz"/>
    <property type="match status" value="1"/>
</dbReference>
<dbReference type="Gene3D" id="3.40.50.300">
    <property type="entry name" value="P-loop containing nucleotide triphosphate hydrolases"/>
    <property type="match status" value="1"/>
</dbReference>
<dbReference type="InterPro" id="IPR005702">
    <property type="entry name" value="Wzc-like_C"/>
</dbReference>
<keyword evidence="12 16" id="KW-1133">Transmembrane helix</keyword>
<keyword evidence="13 16" id="KW-0472">Membrane</keyword>
<keyword evidence="8 16" id="KW-0812">Transmembrane</keyword>
<dbReference type="GO" id="GO:0005886">
    <property type="term" value="C:plasma membrane"/>
    <property type="evidence" value="ECO:0007669"/>
    <property type="project" value="UniProtKB-SubCell"/>
</dbReference>
<evidence type="ECO:0000256" key="1">
    <source>
        <dbReference type="ARBA" id="ARBA00004429"/>
    </source>
</evidence>
<dbReference type="OrthoDB" id="230260at2"/>
<gene>
    <name evidence="20" type="ORF">C8J25_10176</name>
</gene>
<dbReference type="EMBL" id="QAYE01000001">
    <property type="protein sequence ID" value="PTW48579.1"/>
    <property type="molecule type" value="Genomic_DNA"/>
</dbReference>
<feature type="domain" description="AAA" evidence="18">
    <location>
        <begin position="510"/>
        <end position="650"/>
    </location>
</feature>
<dbReference type="SUPFAM" id="SSF52540">
    <property type="entry name" value="P-loop containing nucleoside triphosphate hydrolases"/>
    <property type="match status" value="1"/>
</dbReference>
<evidence type="ECO:0000256" key="8">
    <source>
        <dbReference type="ARBA" id="ARBA00022692"/>
    </source>
</evidence>
<feature type="domain" description="Polysaccharide chain length determinant N-terminal" evidence="17">
    <location>
        <begin position="17"/>
        <end position="102"/>
    </location>
</feature>
<evidence type="ECO:0000256" key="13">
    <source>
        <dbReference type="ARBA" id="ARBA00023136"/>
    </source>
</evidence>
<accession>A0A2T5UAQ1</accession>
<evidence type="ECO:0000256" key="11">
    <source>
        <dbReference type="ARBA" id="ARBA00022840"/>
    </source>
</evidence>